<feature type="domain" description="ShKT" evidence="3">
    <location>
        <begin position="87"/>
        <end position="125"/>
    </location>
</feature>
<evidence type="ECO:0000256" key="2">
    <source>
        <dbReference type="SAM" id="SignalP"/>
    </source>
</evidence>
<dbReference type="EMBL" id="CAIIXF020000003">
    <property type="protein sequence ID" value="CAH1780433.1"/>
    <property type="molecule type" value="Genomic_DNA"/>
</dbReference>
<reference evidence="4" key="1">
    <citation type="submission" date="2022-03" db="EMBL/GenBank/DDBJ databases">
        <authorList>
            <person name="Martin C."/>
        </authorList>
    </citation>
    <scope>NUCLEOTIDE SEQUENCE</scope>
</reference>
<feature type="signal peptide" evidence="2">
    <location>
        <begin position="1"/>
        <end position="20"/>
    </location>
</feature>
<evidence type="ECO:0000313" key="4">
    <source>
        <dbReference type="EMBL" id="CAH1780433.1"/>
    </source>
</evidence>
<sequence length="125" mass="14191">MQYFTLTFALLTLFAVGSFAEDVGLLKRLFTGLEMELEKRNEAENCVNAIEDGGDNWTNSQCAELIGLGYCIKFLVRKNCERSCMRCYYELCRDTRADCDTATLNDMCQMSSLVVEGCRKTCKQC</sequence>
<organism evidence="4 5">
    <name type="scientific">Owenia fusiformis</name>
    <name type="common">Polychaete worm</name>
    <dbReference type="NCBI Taxonomy" id="6347"/>
    <lineage>
        <taxon>Eukaryota</taxon>
        <taxon>Metazoa</taxon>
        <taxon>Spiralia</taxon>
        <taxon>Lophotrochozoa</taxon>
        <taxon>Annelida</taxon>
        <taxon>Polychaeta</taxon>
        <taxon>Sedentaria</taxon>
        <taxon>Canalipalpata</taxon>
        <taxon>Sabellida</taxon>
        <taxon>Oweniida</taxon>
        <taxon>Oweniidae</taxon>
        <taxon>Owenia</taxon>
    </lineage>
</organism>
<comment type="caution">
    <text evidence="1">Lacks conserved residue(s) required for the propagation of feature annotation.</text>
</comment>
<comment type="caution">
    <text evidence="4">The sequence shown here is derived from an EMBL/GenBank/DDBJ whole genome shotgun (WGS) entry which is preliminary data.</text>
</comment>
<dbReference type="Proteomes" id="UP000749559">
    <property type="component" value="Unassembled WGS sequence"/>
</dbReference>
<keyword evidence="5" id="KW-1185">Reference proteome</keyword>
<evidence type="ECO:0000313" key="5">
    <source>
        <dbReference type="Proteomes" id="UP000749559"/>
    </source>
</evidence>
<evidence type="ECO:0000256" key="1">
    <source>
        <dbReference type="PROSITE-ProRule" id="PRU01005"/>
    </source>
</evidence>
<evidence type="ECO:0000259" key="3">
    <source>
        <dbReference type="PROSITE" id="PS51670"/>
    </source>
</evidence>
<dbReference type="InterPro" id="IPR003582">
    <property type="entry name" value="ShKT_dom"/>
</dbReference>
<dbReference type="Pfam" id="PF01549">
    <property type="entry name" value="ShK"/>
    <property type="match status" value="2"/>
</dbReference>
<protein>
    <recommendedName>
        <fullName evidence="3">ShKT domain-containing protein</fullName>
    </recommendedName>
</protein>
<accession>A0A8S4NHJ4</accession>
<dbReference type="AlphaFoldDB" id="A0A8S4NHJ4"/>
<proteinExistence type="predicted"/>
<keyword evidence="2" id="KW-0732">Signal</keyword>
<gene>
    <name evidence="4" type="ORF">OFUS_LOCUS7128</name>
</gene>
<name>A0A8S4NHJ4_OWEFU</name>
<feature type="chain" id="PRO_5035745521" description="ShKT domain-containing protein" evidence="2">
    <location>
        <begin position="21"/>
        <end position="125"/>
    </location>
</feature>
<dbReference type="PROSITE" id="PS51670">
    <property type="entry name" value="SHKT"/>
    <property type="match status" value="1"/>
</dbReference>